<accession>A0ABW3NXZ0</accession>
<gene>
    <name evidence="1" type="primary">rlpA</name>
    <name evidence="4" type="ORF">ACFQ24_10460</name>
</gene>
<evidence type="ECO:0000256" key="1">
    <source>
        <dbReference type="HAMAP-Rule" id="MF_02071"/>
    </source>
</evidence>
<dbReference type="Gene3D" id="2.40.40.10">
    <property type="entry name" value="RlpA-like domain"/>
    <property type="match status" value="1"/>
</dbReference>
<evidence type="ECO:0000256" key="2">
    <source>
        <dbReference type="SAM" id="MobiDB-lite"/>
    </source>
</evidence>
<feature type="region of interest" description="Disordered" evidence="2">
    <location>
        <begin position="146"/>
        <end position="255"/>
    </location>
</feature>
<dbReference type="InterPro" id="IPR007730">
    <property type="entry name" value="SPOR-like_dom"/>
</dbReference>
<comment type="function">
    <text evidence="1">Lytic transglycosylase with a strong preference for naked glycan strands that lack stem peptides.</text>
</comment>
<dbReference type="PANTHER" id="PTHR34183:SF1">
    <property type="entry name" value="ENDOLYTIC PEPTIDOGLYCAN TRANSGLYCOSYLASE RLPA"/>
    <property type="match status" value="1"/>
</dbReference>
<feature type="domain" description="SPOR" evidence="3">
    <location>
        <begin position="243"/>
        <end position="320"/>
    </location>
</feature>
<dbReference type="PANTHER" id="PTHR34183">
    <property type="entry name" value="ENDOLYTIC PEPTIDOGLYCAN TRANSGLYCOSYLASE RLPA"/>
    <property type="match status" value="1"/>
</dbReference>
<dbReference type="EC" id="4.2.2.-" evidence="1"/>
<organism evidence="4 5">
    <name type="scientific">Sphingobium olei</name>
    <dbReference type="NCBI Taxonomy" id="420955"/>
    <lineage>
        <taxon>Bacteria</taxon>
        <taxon>Pseudomonadati</taxon>
        <taxon>Pseudomonadota</taxon>
        <taxon>Alphaproteobacteria</taxon>
        <taxon>Sphingomonadales</taxon>
        <taxon>Sphingomonadaceae</taxon>
        <taxon>Sphingobium</taxon>
    </lineage>
</organism>
<evidence type="ECO:0000259" key="3">
    <source>
        <dbReference type="PROSITE" id="PS51724"/>
    </source>
</evidence>
<dbReference type="Proteomes" id="UP001597203">
    <property type="component" value="Unassembled WGS sequence"/>
</dbReference>
<evidence type="ECO:0000313" key="5">
    <source>
        <dbReference type="Proteomes" id="UP001597203"/>
    </source>
</evidence>
<dbReference type="InterPro" id="IPR034718">
    <property type="entry name" value="RlpA"/>
</dbReference>
<dbReference type="Pfam" id="PF05036">
    <property type="entry name" value="SPOR"/>
    <property type="match status" value="1"/>
</dbReference>
<keyword evidence="1" id="KW-0456">Lyase</keyword>
<dbReference type="CDD" id="cd22268">
    <property type="entry name" value="DPBB_RlpA-like"/>
    <property type="match status" value="1"/>
</dbReference>
<dbReference type="PROSITE" id="PS51724">
    <property type="entry name" value="SPOR"/>
    <property type="match status" value="1"/>
</dbReference>
<keyword evidence="5" id="KW-1185">Reference proteome</keyword>
<dbReference type="SUPFAM" id="SSF110997">
    <property type="entry name" value="Sporulation related repeat"/>
    <property type="match status" value="1"/>
</dbReference>
<dbReference type="InterPro" id="IPR009009">
    <property type="entry name" value="RlpA-like_DPBB"/>
</dbReference>
<dbReference type="InterPro" id="IPR036908">
    <property type="entry name" value="RlpA-like_sf"/>
</dbReference>
<dbReference type="HAMAP" id="MF_02071">
    <property type="entry name" value="RlpA"/>
    <property type="match status" value="1"/>
</dbReference>
<sequence>MMLALGSMPGGLARAQTGGGGPADGAPVLGAPFTVEGVTYTPADPAYYDEVGYAASQESGGEAGKTSTGEAFAPTTVTASHKTLPLPSYVEVTALDSGRTILVRVNDRGPMRNDRLIALSSGAREQLGIVGDGAAVRVRRVNPPEQEKAVLRSGGRAAERLETPAPLLKALRGKLPPKAAENTPSRPQPAEPGKKVAAAPPSPAVTPSRPGADFDRLAPGPSKPAAAPKSPAPKPAATKAATPAPAPPPKPVQGRYDVQIGAFSTQARAQQAAKSAGARVEQAGMMWRVRLGPYPTLQAAQAAVKSAAAKGFENGRIVSNDAR</sequence>
<dbReference type="EMBL" id="JBHTLS010000122">
    <property type="protein sequence ID" value="MFD1105286.1"/>
    <property type="molecule type" value="Genomic_DNA"/>
</dbReference>
<keyword evidence="1" id="KW-0961">Cell wall biogenesis/degradation</keyword>
<comment type="caution">
    <text evidence="4">The sequence shown here is derived from an EMBL/GenBank/DDBJ whole genome shotgun (WGS) entry which is preliminary data.</text>
</comment>
<name>A0ABW3NXZ0_9SPHN</name>
<feature type="compositionally biased region" description="Low complexity" evidence="2">
    <location>
        <begin position="218"/>
        <end position="243"/>
    </location>
</feature>
<feature type="compositionally biased region" description="Low complexity" evidence="2">
    <location>
        <begin position="195"/>
        <end position="211"/>
    </location>
</feature>
<protein>
    <recommendedName>
        <fullName evidence="1">Endolytic peptidoglycan transglycosylase RlpA</fullName>
        <ecNumber evidence="1">4.2.2.-</ecNumber>
    </recommendedName>
</protein>
<dbReference type="RefSeq" id="WP_380910990.1">
    <property type="nucleotide sequence ID" value="NZ_JBHTLS010000122.1"/>
</dbReference>
<proteinExistence type="inferred from homology"/>
<dbReference type="Gene3D" id="3.30.70.1070">
    <property type="entry name" value="Sporulation related repeat"/>
    <property type="match status" value="1"/>
</dbReference>
<comment type="similarity">
    <text evidence="1">Belongs to the RlpA family.</text>
</comment>
<reference evidence="5" key="1">
    <citation type="journal article" date="2019" name="Int. J. Syst. Evol. Microbiol.">
        <title>The Global Catalogue of Microorganisms (GCM) 10K type strain sequencing project: providing services to taxonomists for standard genome sequencing and annotation.</title>
        <authorList>
            <consortium name="The Broad Institute Genomics Platform"/>
            <consortium name="The Broad Institute Genome Sequencing Center for Infectious Disease"/>
            <person name="Wu L."/>
            <person name="Ma J."/>
        </authorList>
    </citation>
    <scope>NUCLEOTIDE SEQUENCE [LARGE SCALE GENOMIC DNA]</scope>
    <source>
        <strain evidence="5">CCUG 54329</strain>
    </source>
</reference>
<evidence type="ECO:0000313" key="4">
    <source>
        <dbReference type="EMBL" id="MFD1105286.1"/>
    </source>
</evidence>
<dbReference type="InterPro" id="IPR036680">
    <property type="entry name" value="SPOR-like_sf"/>
</dbReference>
<dbReference type="Pfam" id="PF03330">
    <property type="entry name" value="DPBB_1"/>
    <property type="match status" value="1"/>
</dbReference>